<comment type="caution">
    <text evidence="9">The sequence shown here is derived from an EMBL/GenBank/DDBJ whole genome shotgun (WGS) entry which is preliminary data.</text>
</comment>
<dbReference type="InterPro" id="IPR036259">
    <property type="entry name" value="MFS_trans_sf"/>
</dbReference>
<dbReference type="Proteomes" id="UP001321700">
    <property type="component" value="Unassembled WGS sequence"/>
</dbReference>
<keyword evidence="6 7" id="KW-0472">Membrane</keyword>
<dbReference type="Gene3D" id="1.20.1250.20">
    <property type="entry name" value="MFS general substrate transporter like domains"/>
    <property type="match status" value="1"/>
</dbReference>
<evidence type="ECO:0000256" key="6">
    <source>
        <dbReference type="ARBA" id="ARBA00023136"/>
    </source>
</evidence>
<feature type="transmembrane region" description="Helical" evidence="7">
    <location>
        <begin position="360"/>
        <end position="378"/>
    </location>
</feature>
<feature type="transmembrane region" description="Helical" evidence="7">
    <location>
        <begin position="302"/>
        <end position="323"/>
    </location>
</feature>
<feature type="transmembrane region" description="Helical" evidence="7">
    <location>
        <begin position="214"/>
        <end position="233"/>
    </location>
</feature>
<proteinExistence type="predicted"/>
<feature type="transmembrane region" description="Helical" evidence="7">
    <location>
        <begin position="136"/>
        <end position="161"/>
    </location>
</feature>
<feature type="transmembrane region" description="Helical" evidence="7">
    <location>
        <begin position="110"/>
        <end position="129"/>
    </location>
</feature>
<feature type="transmembrane region" description="Helical" evidence="7">
    <location>
        <begin position="12"/>
        <end position="36"/>
    </location>
</feature>
<dbReference type="EMBL" id="JAVBIK010000001">
    <property type="protein sequence ID" value="MDT7517205.1"/>
    <property type="molecule type" value="Genomic_DNA"/>
</dbReference>
<dbReference type="InterPro" id="IPR011701">
    <property type="entry name" value="MFS"/>
</dbReference>
<evidence type="ECO:0000256" key="1">
    <source>
        <dbReference type="ARBA" id="ARBA00004651"/>
    </source>
</evidence>
<dbReference type="PROSITE" id="PS50850">
    <property type="entry name" value="MFS"/>
    <property type="match status" value="1"/>
</dbReference>
<sequence length="396" mass="41340">MPHTHITYWPRVLLLWGCGILAAMQFAKVSLAFALLQQQFGVSATQMGWALSVVGVVGLSLGVSMGLLAPRIGYRRLLCGGMLLGAVLAAVQALSLPFHWFVGTRVLEGASHLAVVVAAPTLMSGTTAARHRSIAMGLWSTFVGTAFALTAAGGHQFLAYAGVPSMFALHAVLLLIAAVLAWVALPLDQPPPASAAHGAGLLARHVRTYTDWRTALPGLCFFCYTGMAVALLTFLPRGLTDTDRWAATVLPLMGIAGTFGAGWLTQRSSPLRLLRMLYPSLGLAGVLCAWSAMTGWGYVEAAIALMLISGLAGGSAFALIPHLNHDSAQQARANGAVAQMGNLGATLGPPLFAWSTAMHSAWGLAIPVLLLASTGAVLTQWGSIMQRSAAGKPQSP</sequence>
<feature type="domain" description="Major facilitator superfamily (MFS) profile" evidence="8">
    <location>
        <begin position="11"/>
        <end position="391"/>
    </location>
</feature>
<evidence type="ECO:0000313" key="10">
    <source>
        <dbReference type="Proteomes" id="UP001321700"/>
    </source>
</evidence>
<dbReference type="CDD" id="cd06174">
    <property type="entry name" value="MFS"/>
    <property type="match status" value="1"/>
</dbReference>
<keyword evidence="2" id="KW-0813">Transport</keyword>
<feature type="transmembrane region" description="Helical" evidence="7">
    <location>
        <begin position="335"/>
        <end position="354"/>
    </location>
</feature>
<dbReference type="PANTHER" id="PTHR42718">
    <property type="entry name" value="MAJOR FACILITATOR SUPERFAMILY MULTIDRUG TRANSPORTER MFSC"/>
    <property type="match status" value="1"/>
</dbReference>
<feature type="transmembrane region" description="Helical" evidence="7">
    <location>
        <begin position="167"/>
        <end position="185"/>
    </location>
</feature>
<evidence type="ECO:0000256" key="4">
    <source>
        <dbReference type="ARBA" id="ARBA00022692"/>
    </source>
</evidence>
<dbReference type="InterPro" id="IPR020846">
    <property type="entry name" value="MFS_dom"/>
</dbReference>
<keyword evidence="10" id="KW-1185">Reference proteome</keyword>
<organism evidence="9 10">
    <name type="scientific">Rhodoferax potami</name>
    <dbReference type="NCBI Taxonomy" id="3068338"/>
    <lineage>
        <taxon>Bacteria</taxon>
        <taxon>Pseudomonadati</taxon>
        <taxon>Pseudomonadota</taxon>
        <taxon>Betaproteobacteria</taxon>
        <taxon>Burkholderiales</taxon>
        <taxon>Comamonadaceae</taxon>
        <taxon>Rhodoferax</taxon>
    </lineage>
</organism>
<evidence type="ECO:0000259" key="8">
    <source>
        <dbReference type="PROSITE" id="PS50850"/>
    </source>
</evidence>
<feature type="transmembrane region" description="Helical" evidence="7">
    <location>
        <begin position="77"/>
        <end position="98"/>
    </location>
</feature>
<name>A0ABU3KHR5_9BURK</name>
<accession>A0ABU3KHR5</accession>
<keyword evidence="3" id="KW-1003">Cell membrane</keyword>
<keyword evidence="4 7" id="KW-0812">Transmembrane</keyword>
<evidence type="ECO:0000256" key="5">
    <source>
        <dbReference type="ARBA" id="ARBA00022989"/>
    </source>
</evidence>
<evidence type="ECO:0000256" key="7">
    <source>
        <dbReference type="SAM" id="Phobius"/>
    </source>
</evidence>
<protein>
    <submittedName>
        <fullName evidence="9">MFS transporter</fullName>
    </submittedName>
</protein>
<evidence type="ECO:0000256" key="2">
    <source>
        <dbReference type="ARBA" id="ARBA00022448"/>
    </source>
</evidence>
<feature type="transmembrane region" description="Helical" evidence="7">
    <location>
        <begin position="276"/>
        <end position="296"/>
    </location>
</feature>
<dbReference type="SUPFAM" id="SSF103473">
    <property type="entry name" value="MFS general substrate transporter"/>
    <property type="match status" value="1"/>
</dbReference>
<evidence type="ECO:0000313" key="9">
    <source>
        <dbReference type="EMBL" id="MDT7517205.1"/>
    </source>
</evidence>
<feature type="transmembrane region" description="Helical" evidence="7">
    <location>
        <begin position="245"/>
        <end position="264"/>
    </location>
</feature>
<evidence type="ECO:0000256" key="3">
    <source>
        <dbReference type="ARBA" id="ARBA00022475"/>
    </source>
</evidence>
<reference evidence="9 10" key="1">
    <citation type="submission" date="2023-08" db="EMBL/GenBank/DDBJ databases">
        <title>Rhodoferax potami sp. nov. and Rhodoferax mekongensis sp. nov., isolated from the Mekong River in Thailand.</title>
        <authorList>
            <person name="Kitikhun S."/>
            <person name="Charoenyingcharoen P."/>
            <person name="Siriarchawattana P."/>
            <person name="Likhitrattanapisal S."/>
            <person name="Nilsakha T."/>
            <person name="Chanpet A."/>
            <person name="Rattanawaree P."/>
            <person name="Ingsriswang S."/>
        </authorList>
    </citation>
    <scope>NUCLEOTIDE SEQUENCE [LARGE SCALE GENOMIC DNA]</scope>
    <source>
        <strain evidence="9 10">TBRC 17660</strain>
    </source>
</reference>
<dbReference type="RefSeq" id="WP_313873056.1">
    <property type="nucleotide sequence ID" value="NZ_JAVBIK010000001.1"/>
</dbReference>
<feature type="transmembrane region" description="Helical" evidence="7">
    <location>
        <begin position="48"/>
        <end position="70"/>
    </location>
</feature>
<comment type="subcellular location">
    <subcellularLocation>
        <location evidence="1">Cell membrane</location>
        <topology evidence="1">Multi-pass membrane protein</topology>
    </subcellularLocation>
</comment>
<dbReference type="Pfam" id="PF07690">
    <property type="entry name" value="MFS_1"/>
    <property type="match status" value="1"/>
</dbReference>
<keyword evidence="5 7" id="KW-1133">Transmembrane helix</keyword>
<gene>
    <name evidence="9" type="ORF">RAE19_00325</name>
</gene>
<dbReference type="PANTHER" id="PTHR42718:SF46">
    <property type="entry name" value="BLR6921 PROTEIN"/>
    <property type="match status" value="1"/>
</dbReference>